<keyword evidence="1" id="KW-0614">Plasmid</keyword>
<organism evidence="1 2">
    <name type="scientific">Klebsiella michiganensis</name>
    <dbReference type="NCBI Taxonomy" id="1134687"/>
    <lineage>
        <taxon>Bacteria</taxon>
        <taxon>Pseudomonadati</taxon>
        <taxon>Pseudomonadota</taxon>
        <taxon>Gammaproteobacteria</taxon>
        <taxon>Enterobacterales</taxon>
        <taxon>Enterobacteriaceae</taxon>
        <taxon>Klebsiella/Raoultella group</taxon>
        <taxon>Klebsiella</taxon>
    </lineage>
</organism>
<accession>A0A6P1V7Y0</accession>
<proteinExistence type="predicted"/>
<dbReference type="Proteomes" id="UP000464389">
    <property type="component" value="Plasmid unnamed2"/>
</dbReference>
<reference evidence="1 2" key="1">
    <citation type="submission" date="2020-01" db="EMBL/GenBank/DDBJ databases">
        <title>Bactrocera dorsalis gut bacteria genome.</title>
        <authorList>
            <person name="Zhang H."/>
            <person name="Cai Z."/>
        </authorList>
    </citation>
    <scope>NUCLEOTIDE SEQUENCE [LARGE SCALE GENOMIC DNA]</scope>
    <source>
        <strain evidence="1 2">BD177</strain>
        <plasmid evidence="1 2">unnamed2</plasmid>
    </source>
</reference>
<protein>
    <submittedName>
        <fullName evidence="1">Cytoplasmic protein</fullName>
    </submittedName>
</protein>
<evidence type="ECO:0000313" key="1">
    <source>
        <dbReference type="EMBL" id="QHS49987.1"/>
    </source>
</evidence>
<gene>
    <name evidence="1" type="ORF">GW952_30675</name>
</gene>
<dbReference type="AlphaFoldDB" id="A0A6P1V7Y0"/>
<name>A0A6P1V7Y0_9ENTR</name>
<dbReference type="RefSeq" id="WP_142984176.1">
    <property type="nucleotide sequence ID" value="NZ_CP048110.1"/>
</dbReference>
<dbReference type="EMBL" id="CP048110">
    <property type="protein sequence ID" value="QHS49987.1"/>
    <property type="molecule type" value="Genomic_DNA"/>
</dbReference>
<sequence>MRVAEHIILDALTRGGCIKTFYRISSRQAAESATRIPEGYILESPGEREDIVLGHADFHALEKLLEQKETWEQVVGLTCFGGATWQLRPTVQS</sequence>
<geneLocation type="plasmid" evidence="1">
    <name>unnamed2</name>
</geneLocation>
<evidence type="ECO:0000313" key="2">
    <source>
        <dbReference type="Proteomes" id="UP000464389"/>
    </source>
</evidence>